<dbReference type="GeneID" id="63817645"/>
<dbReference type="VEuPathDB" id="FungiDB:P175DRAFT_0557292"/>
<sequence>MNLTKSSGGVRMVDGKRMKCGWLDYNDFVQIHLSDAQMWTKFTELHTAQMRYLRSLSDSYDRWPMLQEGAVAWISWKRENLQSEVDGADTRITERIAHLTKVSQKLIVTAGLAILTSIAEAQKSTSTYRSLKRLSWITVSSINR</sequence>
<evidence type="ECO:0000313" key="1">
    <source>
        <dbReference type="EMBL" id="PTU20607.1"/>
    </source>
</evidence>
<gene>
    <name evidence="1" type="ORF">P175DRAFT_0557292</name>
</gene>
<name>A0A2T5LWF4_9EURO</name>
<accession>A0A2T5LWF4</accession>
<protein>
    <submittedName>
        <fullName evidence="1">Uncharacterized protein</fullName>
    </submittedName>
</protein>
<dbReference type="RefSeq" id="XP_040751999.1">
    <property type="nucleotide sequence ID" value="XM_040900761.1"/>
</dbReference>
<evidence type="ECO:0000313" key="2">
    <source>
        <dbReference type="Proteomes" id="UP000244073"/>
    </source>
</evidence>
<comment type="caution">
    <text evidence="1">The sequence shown here is derived from an EMBL/GenBank/DDBJ whole genome shotgun (WGS) entry which is preliminary data.</text>
</comment>
<dbReference type="Proteomes" id="UP000244073">
    <property type="component" value="Unassembled WGS sequence"/>
</dbReference>
<organism evidence="1 2">
    <name type="scientific">Aspergillus ochraceoroseus IBT 24754</name>
    <dbReference type="NCBI Taxonomy" id="1392256"/>
    <lineage>
        <taxon>Eukaryota</taxon>
        <taxon>Fungi</taxon>
        <taxon>Dikarya</taxon>
        <taxon>Ascomycota</taxon>
        <taxon>Pezizomycotina</taxon>
        <taxon>Eurotiomycetes</taxon>
        <taxon>Eurotiomycetidae</taxon>
        <taxon>Eurotiales</taxon>
        <taxon>Aspergillaceae</taxon>
        <taxon>Aspergillus</taxon>
        <taxon>Aspergillus subgen. Nidulantes</taxon>
    </lineage>
</organism>
<dbReference type="AlphaFoldDB" id="A0A2T5LWF4"/>
<dbReference type="EMBL" id="MSFN02000004">
    <property type="protein sequence ID" value="PTU20607.1"/>
    <property type="molecule type" value="Genomic_DNA"/>
</dbReference>
<dbReference type="OrthoDB" id="4772757at2759"/>
<reference evidence="1 2" key="1">
    <citation type="journal article" date="2018" name="Proc. Natl. Acad. Sci. U.S.A.">
        <title>Linking secondary metabolites to gene clusters through genome sequencing of six diverse Aspergillus species.</title>
        <authorList>
            <person name="Kaerboelling I."/>
            <person name="Vesth T.C."/>
            <person name="Frisvad J.C."/>
            <person name="Nybo J.L."/>
            <person name="Theobald S."/>
            <person name="Kuo A."/>
            <person name="Bowyer P."/>
            <person name="Matsuda Y."/>
            <person name="Mondo S."/>
            <person name="Lyhne E.K."/>
            <person name="Kogle M.E."/>
            <person name="Clum A."/>
            <person name="Lipzen A."/>
            <person name="Salamov A."/>
            <person name="Ngan C.Y."/>
            <person name="Daum C."/>
            <person name="Chiniquy J."/>
            <person name="Barry K."/>
            <person name="LaButti K."/>
            <person name="Haridas S."/>
            <person name="Simmons B.A."/>
            <person name="Magnuson J.K."/>
            <person name="Mortensen U.H."/>
            <person name="Larsen T.O."/>
            <person name="Grigoriev I.V."/>
            <person name="Baker S.E."/>
            <person name="Andersen M.R."/>
        </authorList>
    </citation>
    <scope>NUCLEOTIDE SEQUENCE [LARGE SCALE GENOMIC DNA]</scope>
    <source>
        <strain evidence="1 2">IBT 24754</strain>
    </source>
</reference>
<proteinExistence type="predicted"/>